<dbReference type="Proteomes" id="UP001596445">
    <property type="component" value="Unassembled WGS sequence"/>
</dbReference>
<feature type="region of interest" description="Disordered" evidence="1">
    <location>
        <begin position="1"/>
        <end position="31"/>
    </location>
</feature>
<dbReference type="GeneID" id="76632413"/>
<evidence type="ECO:0000313" key="2">
    <source>
        <dbReference type="EMBL" id="MFC7059996.1"/>
    </source>
</evidence>
<protein>
    <submittedName>
        <fullName evidence="3">L-2-amino-thiazoline-4-carboxylic acid hydrolase</fullName>
    </submittedName>
</protein>
<dbReference type="EMBL" id="JBHSZI010000005">
    <property type="protein sequence ID" value="MFC7060062.1"/>
    <property type="molecule type" value="Genomic_DNA"/>
</dbReference>
<dbReference type="GO" id="GO:0016787">
    <property type="term" value="F:hydrolase activity"/>
    <property type="evidence" value="ECO:0007669"/>
    <property type="project" value="UniProtKB-KW"/>
</dbReference>
<reference evidence="4" key="2">
    <citation type="journal article" date="2019" name="Int. J. Syst. Evol. Microbiol.">
        <title>The Global Catalogue of Microorganisms (GCM) 10K type strain sequencing project: providing services to taxonomists for standard genome sequencing and annotation.</title>
        <authorList>
            <consortium name="The Broad Institute Genomics Platform"/>
            <consortium name="The Broad Institute Genome Sequencing Center for Infectious Disease"/>
            <person name="Wu L."/>
            <person name="Ma J."/>
        </authorList>
    </citation>
    <scope>NUCLEOTIDE SEQUENCE [LARGE SCALE GENOMIC DNA]</scope>
    <source>
        <strain evidence="4">JCM 30072</strain>
    </source>
</reference>
<keyword evidence="4" id="KW-1185">Reference proteome</keyword>
<evidence type="ECO:0000256" key="1">
    <source>
        <dbReference type="SAM" id="MobiDB-lite"/>
    </source>
</evidence>
<organism evidence="3 4">
    <name type="scientific">Halovenus salina</name>
    <dbReference type="NCBI Taxonomy" id="1510225"/>
    <lineage>
        <taxon>Archaea</taxon>
        <taxon>Methanobacteriati</taxon>
        <taxon>Methanobacteriota</taxon>
        <taxon>Stenosarchaea group</taxon>
        <taxon>Halobacteria</taxon>
        <taxon>Halobacteriales</taxon>
        <taxon>Haloarculaceae</taxon>
        <taxon>Halovenus</taxon>
    </lineage>
</organism>
<dbReference type="InterPro" id="IPR026002">
    <property type="entry name" value="ATC_hydrolase-like"/>
</dbReference>
<keyword evidence="3" id="KW-0378">Hydrolase</keyword>
<sequence length="272" mass="32105">MPEIDRESAPRDQKSKEFHETEKFDPQQGEMEQMGDLKTLMDIREILADELGEGTATKIIVKAFFWDPTFKKPNWRPDAFEFPSQEMQDAFKKIFDDMVPFICLFRRIKQHCDEETAQLLMAESTVPATVPYLEDTFKSHPHAQSINPLRHDMRDYLGTGDGFEWTEKVSEDGREVKYQFTRCGYIEVMQEYGLDYAASMACYCDHIHFDVNTPELFFKRDHCIGEGDDYCDHHYILKSSAEDYDDMDKYGDTENVEYDARELIDRWKHEFQ</sequence>
<dbReference type="AlphaFoldDB" id="A0ABD5W801"/>
<proteinExistence type="predicted"/>
<gene>
    <name evidence="2" type="ORF">ACFQQG_19505</name>
    <name evidence="3" type="ORF">ACFQQG_19930</name>
</gene>
<evidence type="ECO:0000313" key="4">
    <source>
        <dbReference type="Proteomes" id="UP001596445"/>
    </source>
</evidence>
<dbReference type="EMBL" id="JBHSZI010000005">
    <property type="protein sequence ID" value="MFC7059996.1"/>
    <property type="molecule type" value="Genomic_DNA"/>
</dbReference>
<feature type="compositionally biased region" description="Basic and acidic residues" evidence="1">
    <location>
        <begin position="1"/>
        <end position="25"/>
    </location>
</feature>
<name>A0ABD5W801_9EURY</name>
<dbReference type="RefSeq" id="WP_267164470.1">
    <property type="nucleotide sequence ID" value="NZ_CP112975.1"/>
</dbReference>
<accession>A0ABD5W801</accession>
<dbReference type="Pfam" id="PF14196">
    <property type="entry name" value="ATC_hydrolase"/>
    <property type="match status" value="1"/>
</dbReference>
<reference evidence="3" key="3">
    <citation type="submission" date="2024-09" db="EMBL/GenBank/DDBJ databases">
        <authorList>
            <person name="Sun Q."/>
        </authorList>
    </citation>
    <scope>NUCLEOTIDE SEQUENCE</scope>
    <source>
        <strain evidence="3">CGMCC 1.12553</strain>
    </source>
</reference>
<reference evidence="3" key="1">
    <citation type="journal article" date="2014" name="Int. J. Syst. Evol. Microbiol.">
        <title>Complete genome sequence of Corynebacterium casei LMG S-19264T (=DSM 44701T), isolated from a smear-ripened cheese.</title>
        <authorList>
            <consortium name="US DOE Joint Genome Institute (JGI-PGF)"/>
            <person name="Walter F."/>
            <person name="Albersmeier A."/>
            <person name="Kalinowski J."/>
            <person name="Ruckert C."/>
        </authorList>
    </citation>
    <scope>NUCLEOTIDE SEQUENCE [LARGE SCALE GENOMIC DNA]</scope>
    <source>
        <strain evidence="3">CGMCC 1.12553</strain>
    </source>
</reference>
<comment type="caution">
    <text evidence="3">The sequence shown here is derived from an EMBL/GenBank/DDBJ whole genome shotgun (WGS) entry which is preliminary data.</text>
</comment>
<evidence type="ECO:0000313" key="3">
    <source>
        <dbReference type="EMBL" id="MFC7060062.1"/>
    </source>
</evidence>